<organism evidence="3 4">
    <name type="scientific">Ophiocordyceps sinensis</name>
    <dbReference type="NCBI Taxonomy" id="72228"/>
    <lineage>
        <taxon>Eukaryota</taxon>
        <taxon>Fungi</taxon>
        <taxon>Dikarya</taxon>
        <taxon>Ascomycota</taxon>
        <taxon>Pezizomycotina</taxon>
        <taxon>Sordariomycetes</taxon>
        <taxon>Hypocreomycetidae</taxon>
        <taxon>Hypocreales</taxon>
        <taxon>Ophiocordycipitaceae</taxon>
        <taxon>Ophiocordyceps</taxon>
    </lineage>
</organism>
<dbReference type="Proteomes" id="UP000557566">
    <property type="component" value="Unassembled WGS sequence"/>
</dbReference>
<dbReference type="EMBL" id="JAAVMX010000003">
    <property type="protein sequence ID" value="KAF4511007.1"/>
    <property type="molecule type" value="Genomic_DNA"/>
</dbReference>
<reference evidence="3 4" key="1">
    <citation type="journal article" date="2020" name="Genome Biol. Evol.">
        <title>A new high-quality draft genome assembly of the Chinese cordyceps Ophiocordyceps sinensis.</title>
        <authorList>
            <person name="Shu R."/>
            <person name="Zhang J."/>
            <person name="Meng Q."/>
            <person name="Zhang H."/>
            <person name="Zhou G."/>
            <person name="Li M."/>
            <person name="Wu P."/>
            <person name="Zhao Y."/>
            <person name="Chen C."/>
            <person name="Qin Q."/>
        </authorList>
    </citation>
    <scope>NUCLEOTIDE SEQUENCE [LARGE SCALE GENOMIC DNA]</scope>
    <source>
        <strain evidence="3 4">IOZ07</strain>
    </source>
</reference>
<dbReference type="SUPFAM" id="SSF47162">
    <property type="entry name" value="Apolipoprotein"/>
    <property type="match status" value="1"/>
</dbReference>
<evidence type="ECO:0000256" key="1">
    <source>
        <dbReference type="SAM" id="MobiDB-lite"/>
    </source>
</evidence>
<feature type="compositionally biased region" description="Basic and acidic residues" evidence="1">
    <location>
        <begin position="103"/>
        <end position="126"/>
    </location>
</feature>
<dbReference type="OrthoDB" id="4868355at2759"/>
<gene>
    <name evidence="3" type="ORF">G6O67_002847</name>
</gene>
<feature type="signal peptide" evidence="2">
    <location>
        <begin position="1"/>
        <end position="17"/>
    </location>
</feature>
<evidence type="ECO:0000313" key="4">
    <source>
        <dbReference type="Proteomes" id="UP000557566"/>
    </source>
</evidence>
<name>A0A8H4V7N8_9HYPO</name>
<sequence>MVHFTFTVLAVSMSALAATVHNRRGMEVRAEPGMPGTAVPIMSPQKRDDAKVDDAKVQGTRDAIKNLEQETDGVPEEAKKSATEAKDQFNKVLKEAKEKLDKDMEEAKKKIPDEKKKGIEDKKTDVQNRFNELSPDETREVLKGLNKEAVEKKAKGKAEGESKG</sequence>
<feature type="region of interest" description="Disordered" evidence="1">
    <location>
        <begin position="64"/>
        <end position="86"/>
    </location>
</feature>
<comment type="caution">
    <text evidence="3">The sequence shown here is derived from an EMBL/GenBank/DDBJ whole genome shotgun (WGS) entry which is preliminary data.</text>
</comment>
<feature type="compositionally biased region" description="Basic and acidic residues" evidence="1">
    <location>
        <begin position="136"/>
        <end position="164"/>
    </location>
</feature>
<keyword evidence="4" id="KW-1185">Reference proteome</keyword>
<feature type="compositionally biased region" description="Basic and acidic residues" evidence="1">
    <location>
        <begin position="76"/>
        <end position="86"/>
    </location>
</feature>
<feature type="region of interest" description="Disordered" evidence="1">
    <location>
        <begin position="31"/>
        <end position="50"/>
    </location>
</feature>
<feature type="region of interest" description="Disordered" evidence="1">
    <location>
        <begin position="103"/>
        <end position="164"/>
    </location>
</feature>
<protein>
    <submittedName>
        <fullName evidence="3">Uncharacterized protein</fullName>
    </submittedName>
</protein>
<accession>A0A8H4V7N8</accession>
<proteinExistence type="predicted"/>
<feature type="chain" id="PRO_5034334069" evidence="2">
    <location>
        <begin position="18"/>
        <end position="164"/>
    </location>
</feature>
<dbReference type="AlphaFoldDB" id="A0A8H4V7N8"/>
<evidence type="ECO:0000313" key="3">
    <source>
        <dbReference type="EMBL" id="KAF4511007.1"/>
    </source>
</evidence>
<keyword evidence="2" id="KW-0732">Signal</keyword>
<evidence type="ECO:0000256" key="2">
    <source>
        <dbReference type="SAM" id="SignalP"/>
    </source>
</evidence>